<feature type="transmembrane region" description="Helical" evidence="6">
    <location>
        <begin position="23"/>
        <end position="43"/>
    </location>
</feature>
<keyword evidence="6" id="KW-0472">Membrane</keyword>
<keyword evidence="4 5" id="KW-0408">Iron</keyword>
<keyword evidence="3" id="KW-0732">Signal</keyword>
<dbReference type="GO" id="GO:0046872">
    <property type="term" value="F:metal ion binding"/>
    <property type="evidence" value="ECO:0007669"/>
    <property type="project" value="UniProtKB-KW"/>
</dbReference>
<dbReference type="InterPro" id="IPR032812">
    <property type="entry name" value="SbsA_Ig"/>
</dbReference>
<dbReference type="SUPFAM" id="SSF46626">
    <property type="entry name" value="Cytochrome c"/>
    <property type="match status" value="2"/>
</dbReference>
<dbReference type="EMBL" id="CP025791">
    <property type="protein sequence ID" value="AUP77536.1"/>
    <property type="molecule type" value="Genomic_DNA"/>
</dbReference>
<dbReference type="InterPro" id="IPR036966">
    <property type="entry name" value="CBM3_sf"/>
</dbReference>
<evidence type="ECO:0000259" key="7">
    <source>
        <dbReference type="PROSITE" id="PS50093"/>
    </source>
</evidence>
<dbReference type="Pfam" id="PF18911">
    <property type="entry name" value="PKD_4"/>
    <property type="match status" value="1"/>
</dbReference>
<dbReference type="Pfam" id="PF17957">
    <property type="entry name" value="Big_7"/>
    <property type="match status" value="1"/>
</dbReference>
<keyword evidence="6" id="KW-0812">Transmembrane</keyword>
<dbReference type="GO" id="GO:0009055">
    <property type="term" value="F:electron transfer activity"/>
    <property type="evidence" value="ECO:0007669"/>
    <property type="project" value="InterPro"/>
</dbReference>
<dbReference type="PANTHER" id="PTHR47197:SF3">
    <property type="entry name" value="DIHYDRO-HEME D1 DEHYDROGENASE"/>
    <property type="match status" value="1"/>
</dbReference>
<dbReference type="Pfam" id="PF18962">
    <property type="entry name" value="Por_Secre_tail"/>
    <property type="match status" value="1"/>
</dbReference>
<evidence type="ECO:0008006" key="12">
    <source>
        <dbReference type="Google" id="ProtNLM"/>
    </source>
</evidence>
<dbReference type="InterPro" id="IPR036909">
    <property type="entry name" value="Cyt_c-like_dom_sf"/>
</dbReference>
<dbReference type="OrthoDB" id="9805202at2"/>
<gene>
    <name evidence="10" type="ORF">C1H87_01895</name>
</gene>
<evidence type="ECO:0000313" key="11">
    <source>
        <dbReference type="Proteomes" id="UP000235826"/>
    </source>
</evidence>
<dbReference type="KEGG" id="fek:C1H87_01895"/>
<dbReference type="SMART" id="SM00089">
    <property type="entry name" value="PKD"/>
    <property type="match status" value="1"/>
</dbReference>
<dbReference type="RefSeq" id="WP_102754196.1">
    <property type="nucleotide sequence ID" value="NZ_CP025791.1"/>
</dbReference>
<dbReference type="GO" id="GO:0020037">
    <property type="term" value="F:heme binding"/>
    <property type="evidence" value="ECO:0007669"/>
    <property type="project" value="InterPro"/>
</dbReference>
<dbReference type="InterPro" id="IPR035986">
    <property type="entry name" value="PKD_dom_sf"/>
</dbReference>
<accession>A0A2K9PKI9</accession>
<dbReference type="InterPro" id="IPR015943">
    <property type="entry name" value="WD40/YVTN_repeat-like_dom_sf"/>
</dbReference>
<keyword evidence="11" id="KW-1185">Reference proteome</keyword>
<proteinExistence type="predicted"/>
<protein>
    <recommendedName>
        <fullName evidence="12">PKD domain-containing protein</fullName>
    </recommendedName>
</protein>
<evidence type="ECO:0000256" key="6">
    <source>
        <dbReference type="SAM" id="Phobius"/>
    </source>
</evidence>
<evidence type="ECO:0000313" key="10">
    <source>
        <dbReference type="EMBL" id="AUP77536.1"/>
    </source>
</evidence>
<dbReference type="InterPro" id="IPR011047">
    <property type="entry name" value="Quinoprotein_ADH-like_sf"/>
</dbReference>
<evidence type="ECO:0000259" key="9">
    <source>
        <dbReference type="PROSITE" id="PS51172"/>
    </source>
</evidence>
<dbReference type="PROSITE" id="PS50093">
    <property type="entry name" value="PKD"/>
    <property type="match status" value="1"/>
</dbReference>
<dbReference type="Gene3D" id="1.10.760.10">
    <property type="entry name" value="Cytochrome c-like domain"/>
    <property type="match status" value="2"/>
</dbReference>
<reference evidence="10 11" key="1">
    <citation type="submission" date="2018-01" db="EMBL/GenBank/DDBJ databases">
        <title>Complete genome sequence of Flavivirga eckloniae ECD14 isolated from seaweed Ecklonia cava.</title>
        <authorList>
            <person name="Lee J.H."/>
            <person name="Baik K.S."/>
            <person name="Seong C.N."/>
        </authorList>
    </citation>
    <scope>NUCLEOTIDE SEQUENCE [LARGE SCALE GENOMIC DNA]</scope>
    <source>
        <strain evidence="10 11">ECD14</strain>
    </source>
</reference>
<evidence type="ECO:0000256" key="4">
    <source>
        <dbReference type="ARBA" id="ARBA00023004"/>
    </source>
</evidence>
<dbReference type="InterPro" id="IPR009056">
    <property type="entry name" value="Cyt_c-like_dom"/>
</dbReference>
<feature type="domain" description="CBM3" evidence="9">
    <location>
        <begin position="1677"/>
        <end position="1823"/>
    </location>
</feature>
<feature type="domain" description="PKD" evidence="7">
    <location>
        <begin position="480"/>
        <end position="563"/>
    </location>
</feature>
<dbReference type="InterPro" id="IPR011045">
    <property type="entry name" value="N2O_reductase_N"/>
</dbReference>
<sequence length="1931" mass="210645">MKSTNKKKRNWGITFFKKNNRKLYLIIILASLSIAFRSFIQVYDGTAGPEMTTQTWPAGTFLANFPEGDRISTYHRNYFFMNGQAGTSVWDISNPTAPKRIQFSNAANNGHRWWKLEGDLFYREYSVPEVQGTGYKYLDISNVLDRKPVTASSILYNVNDGQSNYDNLETFPHTIDGSRVFDMRTGVQVDDIPTTVALPDIVVRIGNYVFYAPQTGAISVFDFGDPLNIKFLGSFGGNVPHEQYSTAIQLWRNHLVFMSGNQGPDALVGFNISDPTNVTKSFSLHSDQITLGRYMIFQDEYGFSGRFDRGVKFNFETMQIAQEFIPPSSDETVQFIDNQWMPIGHILVASGDDKTSIFTHQDGLDIKPPTVGHHFPVSGAINQPQTTTLGFVINETLNDLTVNDQTIQVSPLGGAPIQGDVTTTSYQVVNYAPKQALLPNTTYEVKFVEGGIKDAVGNGMEEYIFYFTTGGDTTNQSPQITGINLSTPSPITISTGVNFTANATDADGNTLTYRWDFGDGSPKTGWIGNTTSHTYTEAGNYLVQVQVSDNNGGFIVGSQSIVVVPNLPVNLPTQSGPITVDATNRIVWSVNPDNNTVARVNADNLTKINEVAVGKDPVNVALDGTGKAWITCRDSDEVYILNTNGSFQTKIVLPKGSRPYGIVFTPDGTRGFISAFGSGKLIEVSPSTNTITNTIDIGPTPRALAVTSDGSKLFVTRFISPDLEGQVWEINLNTFALTKTIPLALDNFTVDNGNAGRGLPNYVAGIAINPDNSSAWSVAKKDNILRGLARDGKPMTFDNAVRTAISPINLTTSTEELTKRLDIDNHGQPSSALYTPTGNYLFITMQGNNRIVVIDPKKGLELLKKDVGKAPQGIAIDPTTNRVFVKNFMSRNVTVFDASEMITTGSTTLTELATISTVSSETLSPVVLKGKQIFYDAADLRMGTDGYISCVSCHSDGTQDGRTWDFTDRGEGLRNTISLVGRAGTGHGRVHWSANFDEIQDFENDIRFHFKGQGFMTDANFNAGTTGLPLGDPKTGKSADLDALVAYVESLNAFDPSPYRNTNGSLTADGAAGKAIFENLKCHTCHSGSDFTDSSTGKMHDVGTINNNSGQRLGKNLLALDVPTLKDVWATAPYLHNGAAKTLTEVFTTYNTNNSHGATSTLSTTEMAQLEAYLKQIDGSESALATQQILKIASPIDGTNIDKADPIKLSVETNLTGVTKIEYYVDNTLIEAVTTAPFESLWTPIIWKTYTISAKVFYNNGHTASITPDIKVKYKNTIEVMFVVGDKNNLTLEDQKIKSRLEQLFGFQITLFSDEESTSPQSANPFDMALISSTVDPRELGNDLEAAKVPLMTWNPFMYGKLKMTTGGLNTGYGFTQNGFSTITVSNPTHPMAASVGASTALYSITQALPFGKPTTEAIVIAKAGTQPILFGYEASIAITSRRVAFPLRDQFMHLLTADGLKMFDAAVLWTLHGGDATTPIAPLPDVYFESPVDGQMVNTPLNIKFKTEGWSIPSQQYKLRFRINGGDRGLVTSNTEFTDPTNLPEGLHKLSLQMERSDNSLTALGDTITVNVTNNPLPVGPTVTIETPTNGGVIGPNFDIKFSTFNWDITPGGRHVKYFIDTIEQGSVFATTPIPVSNLAEGLHTLKFVLVEANGTLVGNPTEITFTVDPRFGNLPNTDFSVEYRDDSSGNSTQELKPFFNIVSESAQNLPLSDFKIRYWFTPEHTVPMAFNVDYSPISNITGAFGTSGTQNYLEISFAASSGNLNANSKAGPIQTRLHHSGYQTHNQNNDYSYDAGKTSFQPHALVTLYQNGILVWGLEPVGAIASSSKQSKIPNLENDIATGIGNPDHVYLNMQTFPNPVTHHLTLQGNKNLKGAMITIMNLSGKVIHMQNVKQSGTRAYVDMNAMIPGIYFVKIKHDKNVLIKKIVK</sequence>
<dbReference type="NCBIfam" id="TIGR04183">
    <property type="entry name" value="Por_Secre_tail"/>
    <property type="match status" value="1"/>
</dbReference>
<dbReference type="PANTHER" id="PTHR47197">
    <property type="entry name" value="PROTEIN NIRF"/>
    <property type="match status" value="1"/>
</dbReference>
<dbReference type="SUPFAM" id="SSF49384">
    <property type="entry name" value="Carbohydrate-binding domain"/>
    <property type="match status" value="1"/>
</dbReference>
<dbReference type="Gene3D" id="2.130.10.10">
    <property type="entry name" value="YVTN repeat-like/Quinoprotein amine dehydrogenase"/>
    <property type="match status" value="2"/>
</dbReference>
<evidence type="ECO:0000256" key="3">
    <source>
        <dbReference type="ARBA" id="ARBA00022729"/>
    </source>
</evidence>
<dbReference type="InterPro" id="IPR022409">
    <property type="entry name" value="PKD/Chitinase_dom"/>
</dbReference>
<dbReference type="InterPro" id="IPR008965">
    <property type="entry name" value="CBM2/CBM3_carb-bd_dom_sf"/>
</dbReference>
<dbReference type="Proteomes" id="UP000235826">
    <property type="component" value="Chromosome"/>
</dbReference>
<dbReference type="Pfam" id="PF13205">
    <property type="entry name" value="Big_5"/>
    <property type="match status" value="1"/>
</dbReference>
<dbReference type="Pfam" id="PF00942">
    <property type="entry name" value="CBM_3"/>
    <property type="match status" value="1"/>
</dbReference>
<dbReference type="SUPFAM" id="SSF50974">
    <property type="entry name" value="Nitrous oxide reductase, N-terminal domain"/>
    <property type="match status" value="1"/>
</dbReference>
<dbReference type="GO" id="GO:0005975">
    <property type="term" value="P:carbohydrate metabolic process"/>
    <property type="evidence" value="ECO:0007669"/>
    <property type="project" value="InterPro"/>
</dbReference>
<keyword evidence="6" id="KW-1133">Transmembrane helix</keyword>
<dbReference type="InterPro" id="IPR026444">
    <property type="entry name" value="Secre_tail"/>
</dbReference>
<evidence type="ECO:0000256" key="2">
    <source>
        <dbReference type="ARBA" id="ARBA00022723"/>
    </source>
</evidence>
<organism evidence="10 11">
    <name type="scientific">Flavivirga eckloniae</name>
    <dbReference type="NCBI Taxonomy" id="1803846"/>
    <lineage>
        <taxon>Bacteria</taxon>
        <taxon>Pseudomonadati</taxon>
        <taxon>Bacteroidota</taxon>
        <taxon>Flavobacteriia</taxon>
        <taxon>Flavobacteriales</taxon>
        <taxon>Flavobacteriaceae</taxon>
        <taxon>Flavivirga</taxon>
    </lineage>
</organism>
<dbReference type="Pfam" id="PF21419">
    <property type="entry name" value="RoxA-like_Cyt-c"/>
    <property type="match status" value="1"/>
</dbReference>
<dbReference type="Gene3D" id="2.60.40.10">
    <property type="entry name" value="Immunoglobulins"/>
    <property type="match status" value="2"/>
</dbReference>
<evidence type="ECO:0000256" key="5">
    <source>
        <dbReference type="PROSITE-ProRule" id="PRU00433"/>
    </source>
</evidence>
<evidence type="ECO:0000256" key="1">
    <source>
        <dbReference type="ARBA" id="ARBA00022617"/>
    </source>
</evidence>
<feature type="domain" description="Cytochrome c" evidence="8">
    <location>
        <begin position="925"/>
        <end position="1052"/>
    </location>
</feature>
<dbReference type="SUPFAM" id="SSF49299">
    <property type="entry name" value="PKD domain"/>
    <property type="match status" value="1"/>
</dbReference>
<keyword evidence="1 5" id="KW-0349">Heme</keyword>
<dbReference type="GO" id="GO:0030248">
    <property type="term" value="F:cellulose binding"/>
    <property type="evidence" value="ECO:0007669"/>
    <property type="project" value="InterPro"/>
</dbReference>
<dbReference type="InterPro" id="IPR051200">
    <property type="entry name" value="Host-pathogen_enzymatic-act"/>
</dbReference>
<dbReference type="SUPFAM" id="SSF50998">
    <property type="entry name" value="Quinoprotein alcohol dehydrogenase-like"/>
    <property type="match status" value="1"/>
</dbReference>
<dbReference type="SMART" id="SM01067">
    <property type="entry name" value="CBM_3"/>
    <property type="match status" value="1"/>
</dbReference>
<keyword evidence="2 5" id="KW-0479">Metal-binding</keyword>
<evidence type="ECO:0000259" key="8">
    <source>
        <dbReference type="PROSITE" id="PS51007"/>
    </source>
</evidence>
<dbReference type="CDD" id="cd00146">
    <property type="entry name" value="PKD"/>
    <property type="match status" value="1"/>
</dbReference>
<dbReference type="InterPro" id="IPR000601">
    <property type="entry name" value="PKD_dom"/>
</dbReference>
<dbReference type="InterPro" id="IPR013783">
    <property type="entry name" value="Ig-like_fold"/>
</dbReference>
<dbReference type="InterPro" id="IPR001956">
    <property type="entry name" value="CBM3"/>
</dbReference>
<feature type="domain" description="Cytochrome c" evidence="8">
    <location>
        <begin position="1068"/>
        <end position="1178"/>
    </location>
</feature>
<dbReference type="PROSITE" id="PS51172">
    <property type="entry name" value="CBM3"/>
    <property type="match status" value="1"/>
</dbReference>
<dbReference type="PROSITE" id="PS51007">
    <property type="entry name" value="CYTC"/>
    <property type="match status" value="2"/>
</dbReference>
<name>A0A2K9PKI9_9FLAO</name>
<dbReference type="Gene3D" id="2.60.40.710">
    <property type="entry name" value="Endoglucanase-like"/>
    <property type="match status" value="1"/>
</dbReference>